<evidence type="ECO:0000256" key="4">
    <source>
        <dbReference type="SAM" id="MobiDB-lite"/>
    </source>
</evidence>
<dbReference type="PANTHER" id="PTHR23287:SF18">
    <property type="entry name" value="BLOC-2 COMPLEX MEMBER HPS5"/>
    <property type="match status" value="1"/>
</dbReference>
<protein>
    <recommendedName>
        <fullName evidence="5">RING-type domain-containing protein</fullName>
    </recommendedName>
</protein>
<dbReference type="InterPro" id="IPR036322">
    <property type="entry name" value="WD40_repeat_dom_sf"/>
</dbReference>
<gene>
    <name evidence="6" type="ORF">PYX00_005675</name>
</gene>
<dbReference type="InterPro" id="IPR001841">
    <property type="entry name" value="Znf_RING"/>
</dbReference>
<dbReference type="Pfam" id="PF23756">
    <property type="entry name" value="Beta-prop_HPS5"/>
    <property type="match status" value="1"/>
</dbReference>
<reference evidence="6" key="1">
    <citation type="journal article" date="2024" name="Gigascience">
        <title>Chromosome-level genome of the poultry shaft louse Menopon gallinae provides insight into the host-switching and adaptive evolution of parasitic lice.</title>
        <authorList>
            <person name="Xu Y."/>
            <person name="Ma L."/>
            <person name="Liu S."/>
            <person name="Liang Y."/>
            <person name="Liu Q."/>
            <person name="He Z."/>
            <person name="Tian L."/>
            <person name="Duan Y."/>
            <person name="Cai W."/>
            <person name="Li H."/>
            <person name="Song F."/>
        </authorList>
    </citation>
    <scope>NUCLEOTIDE SEQUENCE</scope>
    <source>
        <strain evidence="6">Cailab_2023a</strain>
    </source>
</reference>
<dbReference type="PANTHER" id="PTHR23287">
    <property type="entry name" value="RUBY-EYE2-LIKE PROTEIN"/>
    <property type="match status" value="1"/>
</dbReference>
<dbReference type="Pfam" id="PF23757">
    <property type="entry name" value="TPR_HPS5_insect"/>
    <property type="match status" value="1"/>
</dbReference>
<dbReference type="PROSITE" id="PS50089">
    <property type="entry name" value="ZF_RING_2"/>
    <property type="match status" value="1"/>
</dbReference>
<dbReference type="GO" id="GO:0048066">
    <property type="term" value="P:developmental pigmentation"/>
    <property type="evidence" value="ECO:0007669"/>
    <property type="project" value="TreeGrafter"/>
</dbReference>
<dbReference type="InterPro" id="IPR056446">
    <property type="entry name" value="TPR_HPS5_insects"/>
</dbReference>
<organism evidence="6">
    <name type="scientific">Menopon gallinae</name>
    <name type="common">poultry shaft louse</name>
    <dbReference type="NCBI Taxonomy" id="328185"/>
    <lineage>
        <taxon>Eukaryota</taxon>
        <taxon>Metazoa</taxon>
        <taxon>Ecdysozoa</taxon>
        <taxon>Arthropoda</taxon>
        <taxon>Hexapoda</taxon>
        <taxon>Insecta</taxon>
        <taxon>Pterygota</taxon>
        <taxon>Neoptera</taxon>
        <taxon>Paraneoptera</taxon>
        <taxon>Psocodea</taxon>
        <taxon>Troctomorpha</taxon>
        <taxon>Phthiraptera</taxon>
        <taxon>Amblycera</taxon>
        <taxon>Menoponidae</taxon>
        <taxon>Menopon</taxon>
    </lineage>
</organism>
<evidence type="ECO:0000313" key="6">
    <source>
        <dbReference type="EMBL" id="KAL0272851.1"/>
    </source>
</evidence>
<keyword evidence="2" id="KW-0862">Zinc</keyword>
<feature type="region of interest" description="Disordered" evidence="4">
    <location>
        <begin position="508"/>
        <end position="550"/>
    </location>
</feature>
<dbReference type="AlphaFoldDB" id="A0AAW2HT48"/>
<name>A0AAW2HT48_9NEOP</name>
<dbReference type="SMART" id="SM00184">
    <property type="entry name" value="RING"/>
    <property type="match status" value="1"/>
</dbReference>
<dbReference type="InterPro" id="IPR015943">
    <property type="entry name" value="WD40/YVTN_repeat-like_dom_sf"/>
</dbReference>
<evidence type="ECO:0000259" key="5">
    <source>
        <dbReference type="PROSITE" id="PS50089"/>
    </source>
</evidence>
<accession>A0AAW2HT48</accession>
<dbReference type="SUPFAM" id="SSF50978">
    <property type="entry name" value="WD40 repeat-like"/>
    <property type="match status" value="1"/>
</dbReference>
<dbReference type="SUPFAM" id="SSF57850">
    <property type="entry name" value="RING/U-box"/>
    <property type="match status" value="1"/>
</dbReference>
<proteinExistence type="predicted"/>
<feature type="domain" description="RING-type" evidence="5">
    <location>
        <begin position="1049"/>
        <end position="1092"/>
    </location>
</feature>
<comment type="caution">
    <text evidence="6">The sequence shown here is derived from an EMBL/GenBank/DDBJ whole genome shotgun (WGS) entry which is preliminary data.</text>
</comment>
<keyword evidence="1 3" id="KW-0479">Metal-binding</keyword>
<evidence type="ECO:0000256" key="2">
    <source>
        <dbReference type="ARBA" id="ARBA00022833"/>
    </source>
</evidence>
<dbReference type="Gene3D" id="2.130.10.10">
    <property type="entry name" value="YVTN repeat-like/Quinoprotein amine dehydrogenase"/>
    <property type="match status" value="1"/>
</dbReference>
<sequence length="1092" mass="124153">MDEELLILAESDDLSPIFSPLKTTNRIKYTCFNVSNNFLVFGATSGGLYVFRREPCVFLQLLPNREGSITNLVISPDEKFIAFSTVKGIVSVLERSSSHGAKHVVSSYEHQNAQVTSLQWNESNDELFVGDDKGKVSIVTVSLFPAKNMFQTPSFVLMQLDSKIVQMDYNSEMLLVSTLTKCYICDTGKELFRQVGHKPRDGEYGACIYNTQVGRDVIKDGGRIRDRVGYSLDTDRNSLDYSNLNHLKLLCARPGSRVWEVAIDGTVISTHHFKEALAVAPRNIIFQENSTSQDSDLNNFSVLNNRSYAYNEQKNNLNYLEQSFNFQKLYIILSKYLFTFKKDGIYIFDPNKAIVLLWNNEITDIVDVKCINDFIYIWSSHGRMVALNLIPLEKFLIRLYFRKKYLMLARLCVQYSDLIKESVNSSSKLYLLHDLVDKLKESTANENMTMLCDNLQPLLDFIKKHFENRQIQVAERLKSGIYVINNREENFLNNGSRRMLRPNYLNLKSRSHSASPDRKGLKHQGSTSSLPDLAKEPEEEPVTVVRNEPEETGNVTDVVKICEEIRSSQEPANELVYKLFDDILRLSVPKGDDVRLQAARPVPMNVHFDGDCFNLIADIYHSSLKSKIVMEWLDQHDAIDLKMYNKFMLNNCSVQSLSKDYKLSRTLSLFSSVLDRKRIFDLLKELNLDCYYLSMMQILDKFQDSSITSTAEATLRLANENSPINILNTAYYLIKKGQIEKCVRYSNKINLTDMLYLIFRYQEDSRKLSGHVKDLQGQTLFLSYLDNSLNRGELIFKCSSFVENYIIYCLQNINASCSRLPNCSCGFPAPSKTNSLSMFPEIGYSLVEKTWPVDPVRCVSICEKVPPLWKSLVLLRKDEPLLSLLPLIIQLGDLSEIEKRSADMDGKLFEICVRHLIGLKNGICLNCGSKIKTENGTITWSELGMLCVKSIGPQETLKLFTKYSADISSRDLGQTFYQAVVFSSIMEKHSKGLRKNIVDLLTGKDEKEANSLKAFSDEIKSQIFPGDNFDKVSGTSHYWGVKVDLRTSCAICSLSLDSKVLLSEAGLILFKCSHAFHSVCIRKADSGCPICN</sequence>
<dbReference type="GO" id="GO:0005737">
    <property type="term" value="C:cytoplasm"/>
    <property type="evidence" value="ECO:0007669"/>
    <property type="project" value="TreeGrafter"/>
</dbReference>
<dbReference type="InterPro" id="IPR056499">
    <property type="entry name" value="Beta-prop_HPS5-like"/>
</dbReference>
<keyword evidence="1 3" id="KW-0863">Zinc-finger</keyword>
<dbReference type="EMBL" id="JARGDH010000003">
    <property type="protein sequence ID" value="KAL0272851.1"/>
    <property type="molecule type" value="Genomic_DNA"/>
</dbReference>
<dbReference type="GO" id="GO:0008270">
    <property type="term" value="F:zinc ion binding"/>
    <property type="evidence" value="ECO:0007669"/>
    <property type="project" value="UniProtKB-KW"/>
</dbReference>
<evidence type="ECO:0000256" key="3">
    <source>
        <dbReference type="PROSITE-ProRule" id="PRU00175"/>
    </source>
</evidence>
<evidence type="ECO:0000256" key="1">
    <source>
        <dbReference type="ARBA" id="ARBA00022771"/>
    </source>
</evidence>